<accession>A0A1F7WSE8</accession>
<name>A0A1F7WSE8_9BACT</name>
<evidence type="ECO:0000313" key="4">
    <source>
        <dbReference type="Proteomes" id="UP000178812"/>
    </source>
</evidence>
<evidence type="ECO:0000313" key="3">
    <source>
        <dbReference type="EMBL" id="OGM05754.1"/>
    </source>
</evidence>
<organism evidence="3 4">
    <name type="scientific">Candidatus Woesebacteria bacterium GWB1_43_5</name>
    <dbReference type="NCBI Taxonomy" id="1802474"/>
    <lineage>
        <taxon>Bacteria</taxon>
        <taxon>Candidatus Woeseibacteriota</taxon>
    </lineage>
</organism>
<evidence type="ECO:0000259" key="2">
    <source>
        <dbReference type="Pfam" id="PF02498"/>
    </source>
</evidence>
<dbReference type="EMBL" id="MGFM01000023">
    <property type="protein sequence ID" value="OGM05754.1"/>
    <property type="molecule type" value="Genomic_DNA"/>
</dbReference>
<gene>
    <name evidence="3" type="ORF">A2125_01585</name>
</gene>
<dbReference type="InterPro" id="IPR003497">
    <property type="entry name" value="BRO_N_domain"/>
</dbReference>
<dbReference type="AlphaFoldDB" id="A0A1F7WSE8"/>
<dbReference type="Proteomes" id="UP000178812">
    <property type="component" value="Unassembled WGS sequence"/>
</dbReference>
<dbReference type="NCBIfam" id="NF008573">
    <property type="entry name" value="PRK11525.1"/>
    <property type="match status" value="1"/>
</dbReference>
<evidence type="ECO:0000256" key="1">
    <source>
        <dbReference type="SAM" id="MobiDB-lite"/>
    </source>
</evidence>
<protein>
    <submittedName>
        <fullName evidence="3">DNA damage-inducible protein D</fullName>
    </submittedName>
</protein>
<feature type="domain" description="Bro-N" evidence="2">
    <location>
        <begin position="17"/>
        <end position="120"/>
    </location>
</feature>
<proteinExistence type="predicted"/>
<feature type="region of interest" description="Disordered" evidence="1">
    <location>
        <begin position="248"/>
        <end position="280"/>
    </location>
</feature>
<feature type="compositionally biased region" description="Basic residues" evidence="1">
    <location>
        <begin position="269"/>
        <end position="280"/>
    </location>
</feature>
<feature type="compositionally biased region" description="Basic and acidic residues" evidence="1">
    <location>
        <begin position="257"/>
        <end position="268"/>
    </location>
</feature>
<sequence length="280" mass="31934">MKDSSALRTPHKDFENIKKIDENGIEYWEAREFMPLLGYVKWSNFDAIVIEKAKIACKNSRQRIENHFTDIGKMIKIAVGTARETTRVVKDYKLSRYACYLIAQNGDPSKNAIARAQTYFAIQTRRQEIFQQLDKSGQRLFLRGEVKTHNKELNATAYGVGVKNFGKFNNAGYLGLYGMSKGSVQLKKKIGKDDVLDRAGATELAANLFRITQTDEKLKREKVKGEGKATFTHIVVGQKVRKSIKDIGGTMPEDLLPEPHIKELERLQRKQLKSHKRKIS</sequence>
<reference evidence="3 4" key="1">
    <citation type="journal article" date="2016" name="Nat. Commun.">
        <title>Thousands of microbial genomes shed light on interconnected biogeochemical processes in an aquifer system.</title>
        <authorList>
            <person name="Anantharaman K."/>
            <person name="Brown C.T."/>
            <person name="Hug L.A."/>
            <person name="Sharon I."/>
            <person name="Castelle C.J."/>
            <person name="Probst A.J."/>
            <person name="Thomas B.C."/>
            <person name="Singh A."/>
            <person name="Wilkins M.J."/>
            <person name="Karaoz U."/>
            <person name="Brodie E.L."/>
            <person name="Williams K.H."/>
            <person name="Hubbard S.S."/>
            <person name="Banfield J.F."/>
        </authorList>
    </citation>
    <scope>NUCLEOTIDE SEQUENCE [LARGE SCALE GENOMIC DNA]</scope>
</reference>
<dbReference type="Pfam" id="PF02498">
    <property type="entry name" value="Bro-N"/>
    <property type="match status" value="1"/>
</dbReference>
<comment type="caution">
    <text evidence="3">The sequence shown here is derived from an EMBL/GenBank/DDBJ whole genome shotgun (WGS) entry which is preliminary data.</text>
</comment>